<protein>
    <submittedName>
        <fullName evidence="2">Glutathione hydrolase-like YwrD proenzyme isoform X2</fullName>
    </submittedName>
</protein>
<dbReference type="Pfam" id="PF01019">
    <property type="entry name" value="G_glu_transpept"/>
    <property type="match status" value="1"/>
</dbReference>
<dbReference type="PRINTS" id="PR01210">
    <property type="entry name" value="GGTRANSPTASE"/>
</dbReference>
<evidence type="ECO:0000313" key="1">
    <source>
        <dbReference type="Proteomes" id="UP001652625"/>
    </source>
</evidence>
<keyword evidence="1" id="KW-1185">Reference proteome</keyword>
<dbReference type="PANTHER" id="PTHR43881:SF1">
    <property type="entry name" value="GAMMA-GLUTAMYLTRANSPEPTIDASE (AFU_ORTHOLOGUE AFUA_4G13580)"/>
    <property type="match status" value="1"/>
</dbReference>
<dbReference type="InterPro" id="IPR043137">
    <property type="entry name" value="GGT_ssub_C"/>
</dbReference>
<dbReference type="Proteomes" id="UP001652625">
    <property type="component" value="Chromosome 07"/>
</dbReference>
<dbReference type="Gene3D" id="1.10.246.230">
    <property type="match status" value="1"/>
</dbReference>
<proteinExistence type="predicted"/>
<dbReference type="GeneID" id="100213165"/>
<name>A0ABM4C5B2_HYDVU</name>
<sequence>MSDLENHSSTFDDLITVDYQGYKIWEMPPGGEGIIASMGLNIFEDFNLGRESRMSASCIHKMIEATNHVYGEKFRNKIDHSDEPPETILSKSHTEDARNISILNSIASSNYCPSINDGSIYFSVVDKDGNACSFINSLYHYFGSGLVPENCGFALQCRAMEFSLDEKHFNCVAPEKLPHHATIPGIATHGPGNDLYACFGLMGGYIQPQGHLQLLSNLIDYNMTPQSALCYPRVNVSYNYDAAPIVNIEQGISEEIVKQLIKIGHKVAVVSGIDRIKFGRGQIIQVQHDDQGNRVYWCGSDSRADGCAIGF</sequence>
<dbReference type="InterPro" id="IPR052896">
    <property type="entry name" value="GGT-like_enzyme"/>
</dbReference>
<dbReference type="PANTHER" id="PTHR43881">
    <property type="entry name" value="GAMMA-GLUTAMYLTRANSPEPTIDASE (AFU_ORTHOLOGUE AFUA_4G13580)"/>
    <property type="match status" value="1"/>
</dbReference>
<reference evidence="2" key="1">
    <citation type="submission" date="2025-08" db="UniProtKB">
        <authorList>
            <consortium name="RefSeq"/>
        </authorList>
    </citation>
    <scope>IDENTIFICATION</scope>
</reference>
<dbReference type="SUPFAM" id="SSF56235">
    <property type="entry name" value="N-terminal nucleophile aminohydrolases (Ntn hydrolases)"/>
    <property type="match status" value="1"/>
</dbReference>
<organism evidence="1 2">
    <name type="scientific">Hydra vulgaris</name>
    <name type="common">Hydra</name>
    <name type="synonym">Hydra attenuata</name>
    <dbReference type="NCBI Taxonomy" id="6087"/>
    <lineage>
        <taxon>Eukaryota</taxon>
        <taxon>Metazoa</taxon>
        <taxon>Cnidaria</taxon>
        <taxon>Hydrozoa</taxon>
        <taxon>Hydroidolina</taxon>
        <taxon>Anthoathecata</taxon>
        <taxon>Aplanulata</taxon>
        <taxon>Hydridae</taxon>
        <taxon>Hydra</taxon>
    </lineage>
</organism>
<dbReference type="Gene3D" id="3.60.20.40">
    <property type="match status" value="1"/>
</dbReference>
<dbReference type="RefSeq" id="XP_065656770.1">
    <property type="nucleotide sequence ID" value="XM_065800698.1"/>
</dbReference>
<accession>A0ABM4C5B2</accession>
<dbReference type="InterPro" id="IPR029055">
    <property type="entry name" value="Ntn_hydrolases_N"/>
</dbReference>
<evidence type="ECO:0000313" key="2">
    <source>
        <dbReference type="RefSeq" id="XP_065656770.1"/>
    </source>
</evidence>
<gene>
    <name evidence="2" type="primary">LOC100213165</name>
</gene>